<feature type="domain" description="B30.2/SPRY" evidence="1">
    <location>
        <begin position="1"/>
        <end position="156"/>
    </location>
</feature>
<dbReference type="InterPro" id="IPR050143">
    <property type="entry name" value="TRIM/RBCC"/>
</dbReference>
<keyword evidence="3" id="KW-1185">Reference proteome</keyword>
<evidence type="ECO:0000259" key="1">
    <source>
        <dbReference type="PROSITE" id="PS50188"/>
    </source>
</evidence>
<dbReference type="PRINTS" id="PR01407">
    <property type="entry name" value="BUTYPHLNCDUF"/>
</dbReference>
<protein>
    <submittedName>
        <fullName evidence="2">BT1A1 protein</fullName>
    </submittedName>
</protein>
<dbReference type="CDD" id="cd12888">
    <property type="entry name" value="SPRY_PRY_TRIM7_like"/>
    <property type="match status" value="1"/>
</dbReference>
<gene>
    <name evidence="2" type="primary">Btn1a1_0</name>
    <name evidence="2" type="ORF">PRUFUL_R03801</name>
</gene>
<dbReference type="SUPFAM" id="SSF49899">
    <property type="entry name" value="Concanavalin A-like lectins/glucanases"/>
    <property type="match status" value="1"/>
</dbReference>
<organism evidence="2 3">
    <name type="scientific">Prunella fulvescens</name>
    <name type="common">Brown accentor</name>
    <dbReference type="NCBI Taxonomy" id="670355"/>
    <lineage>
        <taxon>Eukaryota</taxon>
        <taxon>Metazoa</taxon>
        <taxon>Chordata</taxon>
        <taxon>Craniata</taxon>
        <taxon>Vertebrata</taxon>
        <taxon>Euteleostomi</taxon>
        <taxon>Archelosauria</taxon>
        <taxon>Archosauria</taxon>
        <taxon>Dinosauria</taxon>
        <taxon>Saurischia</taxon>
        <taxon>Theropoda</taxon>
        <taxon>Coelurosauria</taxon>
        <taxon>Aves</taxon>
        <taxon>Neognathae</taxon>
        <taxon>Neoaves</taxon>
        <taxon>Telluraves</taxon>
        <taxon>Australaves</taxon>
        <taxon>Passeriformes</taxon>
        <taxon>Passeroidea</taxon>
        <taxon>Prunellidae</taxon>
        <taxon>Prunella</taxon>
    </lineage>
</organism>
<dbReference type="InterPro" id="IPR003879">
    <property type="entry name" value="Butyrophylin_SPRY"/>
</dbReference>
<dbReference type="InterPro" id="IPR013320">
    <property type="entry name" value="ConA-like_dom_sf"/>
</dbReference>
<dbReference type="InterPro" id="IPR003877">
    <property type="entry name" value="SPRY_dom"/>
</dbReference>
<dbReference type="Proteomes" id="UP000553798">
    <property type="component" value="Unassembled WGS sequence"/>
</dbReference>
<evidence type="ECO:0000313" key="3">
    <source>
        <dbReference type="Proteomes" id="UP000553798"/>
    </source>
</evidence>
<feature type="non-terminal residue" evidence="2">
    <location>
        <position position="156"/>
    </location>
</feature>
<dbReference type="EMBL" id="VZTP01008564">
    <property type="protein sequence ID" value="NXT06324.1"/>
    <property type="molecule type" value="Genomic_DNA"/>
</dbReference>
<proteinExistence type="predicted"/>
<reference evidence="2 3" key="1">
    <citation type="submission" date="2019-09" db="EMBL/GenBank/DDBJ databases">
        <title>Bird 10,000 Genomes (B10K) Project - Family phase.</title>
        <authorList>
            <person name="Zhang G."/>
        </authorList>
    </citation>
    <scope>NUCLEOTIDE SEQUENCE [LARGE SCALE GENOMIC DNA]</scope>
    <source>
        <strain evidence="2">B10K-DU-012-46</strain>
    </source>
</reference>
<dbReference type="PROSITE" id="PS50188">
    <property type="entry name" value="B302_SPRY"/>
    <property type="match status" value="1"/>
</dbReference>
<dbReference type="AlphaFoldDB" id="A0A7L2ZH63"/>
<dbReference type="Gene3D" id="2.60.120.920">
    <property type="match status" value="1"/>
</dbReference>
<accession>A0A7L2ZH63</accession>
<evidence type="ECO:0000313" key="2">
    <source>
        <dbReference type="EMBL" id="NXT06324.1"/>
    </source>
</evidence>
<dbReference type="InterPro" id="IPR006574">
    <property type="entry name" value="PRY"/>
</dbReference>
<feature type="non-terminal residue" evidence="2">
    <location>
        <position position="1"/>
    </location>
</feature>
<dbReference type="SMART" id="SM00449">
    <property type="entry name" value="SPRY"/>
    <property type="match status" value="1"/>
</dbReference>
<dbReference type="FunFam" id="2.60.120.920:FF:000004">
    <property type="entry name" value="Butyrophilin subfamily 1 member A1"/>
    <property type="match status" value="1"/>
</dbReference>
<dbReference type="Pfam" id="PF00622">
    <property type="entry name" value="SPRY"/>
    <property type="match status" value="1"/>
</dbReference>
<sequence>SLTLDPDTAHPRLALSEDGKSVRWEDTRRSIPDHPKRFDSSRCVLAREGFSSGRHYWEVRVGEGAAWALGVAKESVRRKGRVGVKPELGIWAVGQCGRQCQALTSPAVPIALPEPPEVVGVYLDCEAGRVAFWDARGQRPMFAFPAAAFGGERVLP</sequence>
<dbReference type="Pfam" id="PF13765">
    <property type="entry name" value="PRY"/>
    <property type="match status" value="1"/>
</dbReference>
<comment type="caution">
    <text evidence="2">The sequence shown here is derived from an EMBL/GenBank/DDBJ whole genome shotgun (WGS) entry which is preliminary data.</text>
</comment>
<name>A0A7L2ZH63_9PASE</name>
<dbReference type="InterPro" id="IPR001870">
    <property type="entry name" value="B30.2/SPRY"/>
</dbReference>
<dbReference type="SMART" id="SM00589">
    <property type="entry name" value="PRY"/>
    <property type="match status" value="1"/>
</dbReference>
<dbReference type="PANTHER" id="PTHR24103">
    <property type="entry name" value="E3 UBIQUITIN-PROTEIN LIGASE TRIM"/>
    <property type="match status" value="1"/>
</dbReference>
<dbReference type="InterPro" id="IPR043136">
    <property type="entry name" value="B30.2/SPRY_sf"/>
</dbReference>